<keyword evidence="6" id="KW-0997">Cell inner membrane</keyword>
<dbReference type="Gene3D" id="3.90.550.10">
    <property type="entry name" value="Spore Coat Polysaccharide Biosynthesis Protein SpsA, Chain A"/>
    <property type="match status" value="1"/>
</dbReference>
<keyword evidence="11 13" id="KW-0472">Membrane</keyword>
<evidence type="ECO:0000256" key="1">
    <source>
        <dbReference type="ARBA" id="ARBA00004429"/>
    </source>
</evidence>
<evidence type="ECO:0000256" key="2">
    <source>
        <dbReference type="ARBA" id="ARBA00005001"/>
    </source>
</evidence>
<evidence type="ECO:0000256" key="5">
    <source>
        <dbReference type="ARBA" id="ARBA00022475"/>
    </source>
</evidence>
<dbReference type="EMBL" id="JABFUC010000004">
    <property type="protein sequence ID" value="MCG6657524.1"/>
    <property type="molecule type" value="Genomic_DNA"/>
</dbReference>
<comment type="subcellular location">
    <subcellularLocation>
        <location evidence="1">Cell inner membrane</location>
        <topology evidence="1">Multi-pass membrane protein</topology>
    </subcellularLocation>
</comment>
<dbReference type="PANTHER" id="PTHR43867">
    <property type="entry name" value="CELLULOSE SYNTHASE CATALYTIC SUBUNIT A [UDP-FORMING]"/>
    <property type="match status" value="1"/>
</dbReference>
<keyword evidence="7" id="KW-0328">Glycosyltransferase</keyword>
<evidence type="ECO:0000256" key="6">
    <source>
        <dbReference type="ARBA" id="ARBA00022519"/>
    </source>
</evidence>
<comment type="similarity">
    <text evidence="3">Belongs to the glycosyltransferase 2 family. OpgH subfamily.</text>
</comment>
<evidence type="ECO:0000256" key="4">
    <source>
        <dbReference type="ARBA" id="ARBA00020585"/>
    </source>
</evidence>
<feature type="transmembrane region" description="Helical" evidence="13">
    <location>
        <begin position="56"/>
        <end position="89"/>
    </location>
</feature>
<evidence type="ECO:0000256" key="8">
    <source>
        <dbReference type="ARBA" id="ARBA00022679"/>
    </source>
</evidence>
<feature type="transmembrane region" description="Helical" evidence="13">
    <location>
        <begin position="474"/>
        <end position="495"/>
    </location>
</feature>
<evidence type="ECO:0000259" key="14">
    <source>
        <dbReference type="Pfam" id="PF13632"/>
    </source>
</evidence>
<feature type="region of interest" description="Disordered" evidence="12">
    <location>
        <begin position="600"/>
        <end position="644"/>
    </location>
</feature>
<evidence type="ECO:0000256" key="9">
    <source>
        <dbReference type="ARBA" id="ARBA00022692"/>
    </source>
</evidence>
<feature type="domain" description="Glycosyltransferase 2-like" evidence="14">
    <location>
        <begin position="214"/>
        <end position="403"/>
    </location>
</feature>
<evidence type="ECO:0000256" key="7">
    <source>
        <dbReference type="ARBA" id="ARBA00022676"/>
    </source>
</evidence>
<dbReference type="RefSeq" id="WP_238976658.1">
    <property type="nucleotide sequence ID" value="NZ_JABFUC010000004.1"/>
</dbReference>
<keyword evidence="5" id="KW-1003">Cell membrane</keyword>
<feature type="transmembrane region" description="Helical" evidence="13">
    <location>
        <begin position="437"/>
        <end position="462"/>
    </location>
</feature>
<evidence type="ECO:0000256" key="13">
    <source>
        <dbReference type="SAM" id="Phobius"/>
    </source>
</evidence>
<evidence type="ECO:0000313" key="16">
    <source>
        <dbReference type="Proteomes" id="UP000814385"/>
    </source>
</evidence>
<reference evidence="15 16" key="1">
    <citation type="submission" date="2020-05" db="EMBL/GenBank/DDBJ databases">
        <title>Comparative genomic analysis of denitrifying bacteria from Halomonas genus.</title>
        <authorList>
            <person name="Wang L."/>
            <person name="Shao Z."/>
        </authorList>
    </citation>
    <scope>NUCLEOTIDE SEQUENCE [LARGE SCALE GENOMIC DNA]</scope>
    <source>
        <strain evidence="15 16">A4</strain>
    </source>
</reference>
<feature type="transmembrane region" description="Helical" evidence="13">
    <location>
        <begin position="30"/>
        <end position="50"/>
    </location>
</feature>
<dbReference type="Proteomes" id="UP000814385">
    <property type="component" value="Unassembled WGS sequence"/>
</dbReference>
<dbReference type="InterPro" id="IPR050321">
    <property type="entry name" value="Glycosyltr_2/OpgH_subfam"/>
</dbReference>
<protein>
    <recommendedName>
        <fullName evidence="4">Glucans biosynthesis glucosyltransferase H</fullName>
    </recommendedName>
</protein>
<feature type="compositionally biased region" description="Pro residues" evidence="12">
    <location>
        <begin position="610"/>
        <end position="619"/>
    </location>
</feature>
<dbReference type="SUPFAM" id="SSF53448">
    <property type="entry name" value="Nucleotide-diphospho-sugar transferases"/>
    <property type="match status" value="1"/>
</dbReference>
<dbReference type="InterPro" id="IPR001173">
    <property type="entry name" value="Glyco_trans_2-like"/>
</dbReference>
<dbReference type="InterPro" id="IPR029044">
    <property type="entry name" value="Nucleotide-diphossugar_trans"/>
</dbReference>
<feature type="transmembrane region" description="Helical" evidence="13">
    <location>
        <begin position="385"/>
        <end position="407"/>
    </location>
</feature>
<dbReference type="NCBIfam" id="NF003962">
    <property type="entry name" value="PRK05454.2-5"/>
    <property type="match status" value="1"/>
</dbReference>
<dbReference type="PANTHER" id="PTHR43867:SF5">
    <property type="entry name" value="GLUCANS BIOSYNTHESIS GLUCOSYLTRANSFERASE H"/>
    <property type="match status" value="1"/>
</dbReference>
<comment type="caution">
    <text evidence="15">The sequence shown here is derived from an EMBL/GenBank/DDBJ whole genome shotgun (WGS) entry which is preliminary data.</text>
</comment>
<dbReference type="NCBIfam" id="NF003958">
    <property type="entry name" value="PRK05454.2-1"/>
    <property type="match status" value="1"/>
</dbReference>
<evidence type="ECO:0000256" key="11">
    <source>
        <dbReference type="ARBA" id="ARBA00023136"/>
    </source>
</evidence>
<evidence type="ECO:0000313" key="15">
    <source>
        <dbReference type="EMBL" id="MCG6657524.1"/>
    </source>
</evidence>
<name>A0ABS9P7T2_9GAMM</name>
<keyword evidence="9 13" id="KW-0812">Transmembrane</keyword>
<evidence type="ECO:0000256" key="10">
    <source>
        <dbReference type="ARBA" id="ARBA00022989"/>
    </source>
</evidence>
<comment type="pathway">
    <text evidence="2">Glycan metabolism; osmoregulated periplasmic glucan (OPG) biosynthesis.</text>
</comment>
<keyword evidence="10 13" id="KW-1133">Transmembrane helix</keyword>
<organism evidence="15 16">
    <name type="scientific">Billgrantia campisalis</name>
    <dbReference type="NCBI Taxonomy" id="74661"/>
    <lineage>
        <taxon>Bacteria</taxon>
        <taxon>Pseudomonadati</taxon>
        <taxon>Pseudomonadota</taxon>
        <taxon>Gammaproteobacteria</taxon>
        <taxon>Oceanospirillales</taxon>
        <taxon>Halomonadaceae</taxon>
        <taxon>Billgrantia</taxon>
    </lineage>
</organism>
<sequence>MSGTRTNRAELGAQRGKGETRLPWLRTRRALFASLVAATTLVGALLMWRILDADGLGVLAAIILALFTLTFAWITAAFWSAAFGFVVTLSGRDPLTLARLPSRAHERALPIRQRTVLAMPIHNEPPDAVVANLEATANALIATGEAHHFEGFVLSDTTDTALAAREAAAIAALQRRLADRLVVHYRRRADNRGRKAGNLAEFCRRWGRRYDFMVVLDADSRMSGEALLDLVRALQARPEVGLIQSVPLPARQATLFGRLAQFAAALYAPMLAAGQSSWQGDAANYWGHNAILRLHAFMAHCGLPELRGRPPLGGEILSHDFVEAALLRRAGWEVQLDTRIAGSYEEMPGNLLDYARRDRRWTQGNLQHLRLLAAPGLQVMSRLHFVMGAMAFISSLLWLAVLLLGSLDAVLRAQRQVTYFPHPEQLFPLWPQARPELIAILFATTLGLLLLPKLMGLLLALVRRPEPFGGRLRLLASALLEALVAVLLAPVMMLFHSAFVLGVLTGARVEWGAQAREGRAVAWADALRHTAPAMLLGALWAGLVGWLAPALLWWLSPIWGGLLLAPLLARWSGERRPADGLARLGLLTLRPRAEDAALLAQDAVTSATPGDPPLPPPPERPGDMPLARLSRRSPHGAATPSPRP</sequence>
<keyword evidence="16" id="KW-1185">Reference proteome</keyword>
<evidence type="ECO:0000256" key="3">
    <source>
        <dbReference type="ARBA" id="ARBA00009337"/>
    </source>
</evidence>
<proteinExistence type="inferred from homology"/>
<feature type="transmembrane region" description="Helical" evidence="13">
    <location>
        <begin position="543"/>
        <end position="568"/>
    </location>
</feature>
<keyword evidence="8" id="KW-0808">Transferase</keyword>
<evidence type="ECO:0000256" key="12">
    <source>
        <dbReference type="SAM" id="MobiDB-lite"/>
    </source>
</evidence>
<gene>
    <name evidence="15" type="primary">mdoH</name>
    <name evidence="15" type="ORF">HOP52_07065</name>
</gene>
<dbReference type="Pfam" id="PF13632">
    <property type="entry name" value="Glyco_trans_2_3"/>
    <property type="match status" value="1"/>
</dbReference>
<accession>A0ABS9P7T2</accession>